<organism evidence="1 2">
    <name type="scientific">Desulfacinum infernum DSM 9756</name>
    <dbReference type="NCBI Taxonomy" id="1121391"/>
    <lineage>
        <taxon>Bacteria</taxon>
        <taxon>Pseudomonadati</taxon>
        <taxon>Thermodesulfobacteriota</taxon>
        <taxon>Syntrophobacteria</taxon>
        <taxon>Syntrophobacterales</taxon>
        <taxon>Syntrophobacteraceae</taxon>
        <taxon>Desulfacinum</taxon>
    </lineage>
</organism>
<dbReference type="Pfam" id="PF14385">
    <property type="entry name" value="DUF4416"/>
    <property type="match status" value="1"/>
</dbReference>
<dbReference type="RefSeq" id="WP_073039018.1">
    <property type="nucleotide sequence ID" value="NZ_FQVB01000018.1"/>
</dbReference>
<dbReference type="STRING" id="1121391.SAMN02745206_02064"/>
<dbReference type="OrthoDB" id="9788989at2"/>
<dbReference type="Proteomes" id="UP000184076">
    <property type="component" value="Unassembled WGS sequence"/>
</dbReference>
<evidence type="ECO:0008006" key="3">
    <source>
        <dbReference type="Google" id="ProtNLM"/>
    </source>
</evidence>
<proteinExistence type="predicted"/>
<dbReference type="EMBL" id="FQVB01000018">
    <property type="protein sequence ID" value="SHF47446.1"/>
    <property type="molecule type" value="Genomic_DNA"/>
</dbReference>
<name>A0A1M5BYF9_9BACT</name>
<evidence type="ECO:0000313" key="2">
    <source>
        <dbReference type="Proteomes" id="UP000184076"/>
    </source>
</evidence>
<protein>
    <recommendedName>
        <fullName evidence="3">DUF4416 domain-containing protein</fullName>
    </recommendedName>
</protein>
<keyword evidence="2" id="KW-1185">Reference proteome</keyword>
<accession>A0A1M5BYF9</accession>
<dbReference type="InterPro" id="IPR025529">
    <property type="entry name" value="DUF4416"/>
</dbReference>
<gene>
    <name evidence="1" type="ORF">SAMN02745206_02064</name>
</gene>
<reference evidence="2" key="1">
    <citation type="submission" date="2016-11" db="EMBL/GenBank/DDBJ databases">
        <authorList>
            <person name="Varghese N."/>
            <person name="Submissions S."/>
        </authorList>
    </citation>
    <scope>NUCLEOTIDE SEQUENCE [LARGE SCALE GENOMIC DNA]</scope>
    <source>
        <strain evidence="2">DSM 9756</strain>
    </source>
</reference>
<evidence type="ECO:0000313" key="1">
    <source>
        <dbReference type="EMBL" id="SHF47446.1"/>
    </source>
</evidence>
<dbReference type="AlphaFoldDB" id="A0A1M5BYF9"/>
<sequence>MSVPSPPRPCKLVFGLLLAAGQDKGPVLAALQDPFGPLDFVSRPQPFTFTSYYEKEMGPGILRCFGSFERLVDPGDLPAIKLATNQIEKTLADRGRRRANIDPGILSEERLVLATGKNYTHRIYLRDGIYADLTLLFQKGCYRPLPWTYPDYADREARYLFGLLRGLLLMQRGGSIPTHKSLLMEEMD</sequence>